<evidence type="ECO:0000256" key="11">
    <source>
        <dbReference type="PROSITE-ProRule" id="PRU10141"/>
    </source>
</evidence>
<dbReference type="InterPro" id="IPR000719">
    <property type="entry name" value="Prot_kinase_dom"/>
</dbReference>
<evidence type="ECO:0000256" key="3">
    <source>
        <dbReference type="ARBA" id="ARBA00022475"/>
    </source>
</evidence>
<dbReference type="PANTHER" id="PTHR45621">
    <property type="entry name" value="OS01G0588500 PROTEIN-RELATED"/>
    <property type="match status" value="1"/>
</dbReference>
<keyword evidence="6 11" id="KW-0547">Nucleotide-binding</keyword>
<accession>A0A315AVR4</accession>
<comment type="similarity">
    <text evidence="12">Belongs to the protein kinase superfamily.</text>
</comment>
<dbReference type="EC" id="2.7.11.1" evidence="2"/>
<keyword evidence="16" id="KW-1185">Reference proteome</keyword>
<dbReference type="InterPro" id="IPR011009">
    <property type="entry name" value="Kinase-like_dom_sf"/>
</dbReference>
<dbReference type="FunFam" id="3.30.200.20:FF:000228">
    <property type="entry name" value="Serine/threonine-protein kinase BIK1"/>
    <property type="match status" value="1"/>
</dbReference>
<evidence type="ECO:0000256" key="6">
    <source>
        <dbReference type="ARBA" id="ARBA00022741"/>
    </source>
</evidence>
<protein>
    <recommendedName>
        <fullName evidence="2">non-specific serine/threonine protein kinase</fullName>
        <ecNumber evidence="2">2.7.11.1</ecNumber>
    </recommendedName>
</protein>
<dbReference type="AlphaFoldDB" id="A0A315AVR4"/>
<dbReference type="Pfam" id="PF07714">
    <property type="entry name" value="PK_Tyr_Ser-Thr"/>
    <property type="match status" value="1"/>
</dbReference>
<organism evidence="15 16">
    <name type="scientific">Prunus yedoensis var. nudiflora</name>
    <dbReference type="NCBI Taxonomy" id="2094558"/>
    <lineage>
        <taxon>Eukaryota</taxon>
        <taxon>Viridiplantae</taxon>
        <taxon>Streptophyta</taxon>
        <taxon>Embryophyta</taxon>
        <taxon>Tracheophyta</taxon>
        <taxon>Spermatophyta</taxon>
        <taxon>Magnoliopsida</taxon>
        <taxon>eudicotyledons</taxon>
        <taxon>Gunneridae</taxon>
        <taxon>Pentapetalae</taxon>
        <taxon>rosids</taxon>
        <taxon>fabids</taxon>
        <taxon>Rosales</taxon>
        <taxon>Rosaceae</taxon>
        <taxon>Amygdaloideae</taxon>
        <taxon>Amygdaleae</taxon>
        <taxon>Prunus</taxon>
    </lineage>
</organism>
<dbReference type="InterPro" id="IPR017441">
    <property type="entry name" value="Protein_kinase_ATP_BS"/>
</dbReference>
<feature type="compositionally biased region" description="Polar residues" evidence="13">
    <location>
        <begin position="13"/>
        <end position="24"/>
    </location>
</feature>
<dbReference type="PROSITE" id="PS00107">
    <property type="entry name" value="PROTEIN_KINASE_ATP"/>
    <property type="match status" value="1"/>
</dbReference>
<comment type="catalytic activity">
    <reaction evidence="9">
        <text>L-threonyl-[protein] + ATP = O-phospho-L-threonyl-[protein] + ADP + H(+)</text>
        <dbReference type="Rhea" id="RHEA:46608"/>
        <dbReference type="Rhea" id="RHEA-COMP:11060"/>
        <dbReference type="Rhea" id="RHEA-COMP:11605"/>
        <dbReference type="ChEBI" id="CHEBI:15378"/>
        <dbReference type="ChEBI" id="CHEBI:30013"/>
        <dbReference type="ChEBI" id="CHEBI:30616"/>
        <dbReference type="ChEBI" id="CHEBI:61977"/>
        <dbReference type="ChEBI" id="CHEBI:456216"/>
        <dbReference type="EC" id="2.7.11.1"/>
    </reaction>
</comment>
<feature type="compositionally biased region" description="Low complexity" evidence="13">
    <location>
        <begin position="25"/>
        <end position="47"/>
    </location>
</feature>
<evidence type="ECO:0000256" key="8">
    <source>
        <dbReference type="ARBA" id="ARBA00022840"/>
    </source>
</evidence>
<dbReference type="InterPro" id="IPR001245">
    <property type="entry name" value="Ser-Thr/Tyr_kinase_cat_dom"/>
</dbReference>
<keyword evidence="4 12" id="KW-0723">Serine/threonine-protein kinase</keyword>
<dbReference type="GO" id="GO:0004674">
    <property type="term" value="F:protein serine/threonine kinase activity"/>
    <property type="evidence" value="ECO:0007669"/>
    <property type="project" value="UniProtKB-KW"/>
</dbReference>
<evidence type="ECO:0000256" key="10">
    <source>
        <dbReference type="ARBA" id="ARBA00048679"/>
    </source>
</evidence>
<comment type="caution">
    <text evidence="15">The sequence shown here is derived from an EMBL/GenBank/DDBJ whole genome shotgun (WGS) entry which is preliminary data.</text>
</comment>
<dbReference type="GO" id="GO:0005524">
    <property type="term" value="F:ATP binding"/>
    <property type="evidence" value="ECO:0007669"/>
    <property type="project" value="UniProtKB-UniRule"/>
</dbReference>
<dbReference type="PROSITE" id="PS00108">
    <property type="entry name" value="PROTEIN_KINASE_ST"/>
    <property type="match status" value="1"/>
</dbReference>
<dbReference type="InterPro" id="IPR050823">
    <property type="entry name" value="Plant_Ser_Thr_Prot_Kinase"/>
</dbReference>
<evidence type="ECO:0000256" key="7">
    <source>
        <dbReference type="ARBA" id="ARBA00022777"/>
    </source>
</evidence>
<evidence type="ECO:0000256" key="9">
    <source>
        <dbReference type="ARBA" id="ARBA00047899"/>
    </source>
</evidence>
<feature type="region of interest" description="Disordered" evidence="13">
    <location>
        <begin position="1"/>
        <end position="61"/>
    </location>
</feature>
<keyword evidence="3" id="KW-0472">Membrane</keyword>
<dbReference type="Gene3D" id="1.10.510.10">
    <property type="entry name" value="Transferase(Phosphotransferase) domain 1"/>
    <property type="match status" value="1"/>
</dbReference>
<keyword evidence="8 11" id="KW-0067">ATP-binding</keyword>
<dbReference type="EMBL" id="PJQY01000111">
    <property type="protein sequence ID" value="PQQ18346.1"/>
    <property type="molecule type" value="Genomic_DNA"/>
</dbReference>
<sequence>MGICWGSPAGNPTPVTTGDLTTGVINISQTTSNTTSSGGSTISRNSQFSAASGDEASPHGQILPTPNLRMFSYLELKAATRNFRSDTVLGEGGFGMVFKGWLDEKAPTKSGKTTVIAVKKLSSESLQGFEEWQSEVNFLGRLSHPNLVKLLGYCLEDTELLLVYEFMQKGSLENHLFGRGSAVQPLLWDIRLKIAIGAARGLAFLHTSEKQVIYRDFKASNILLDGSYTAKISDFGLAKMGPSASQSHVTTRVMGTYGYAAPEYVATGHLYVKSDVYGFGLFWSRC</sequence>
<dbReference type="InterPro" id="IPR008271">
    <property type="entry name" value="Ser/Thr_kinase_AS"/>
</dbReference>
<evidence type="ECO:0000256" key="5">
    <source>
        <dbReference type="ARBA" id="ARBA00022679"/>
    </source>
</evidence>
<evidence type="ECO:0000256" key="12">
    <source>
        <dbReference type="RuleBase" id="RU000304"/>
    </source>
</evidence>
<keyword evidence="7 15" id="KW-0418">Kinase</keyword>
<name>A0A315AVR4_PRUYE</name>
<feature type="domain" description="Protein kinase" evidence="14">
    <location>
        <begin position="83"/>
        <end position="286"/>
    </location>
</feature>
<gene>
    <name evidence="15" type="ORF">Pyn_08598</name>
</gene>
<dbReference type="Proteomes" id="UP000250321">
    <property type="component" value="Unassembled WGS sequence"/>
</dbReference>
<evidence type="ECO:0000259" key="14">
    <source>
        <dbReference type="PROSITE" id="PS50011"/>
    </source>
</evidence>
<evidence type="ECO:0000256" key="13">
    <source>
        <dbReference type="SAM" id="MobiDB-lite"/>
    </source>
</evidence>
<feature type="binding site" evidence="11">
    <location>
        <position position="120"/>
    </location>
    <ligand>
        <name>ATP</name>
        <dbReference type="ChEBI" id="CHEBI:30616"/>
    </ligand>
</feature>
<reference evidence="15 16" key="1">
    <citation type="submission" date="2018-02" db="EMBL/GenBank/DDBJ databases">
        <title>Draft genome of wild Prunus yedoensis var. nudiflora.</title>
        <authorList>
            <person name="Baek S."/>
            <person name="Kim J.-H."/>
            <person name="Choi K."/>
            <person name="Kim G.-B."/>
            <person name="Cho A."/>
            <person name="Jang H."/>
            <person name="Shin C.-H."/>
            <person name="Yu H.-J."/>
            <person name="Mun J.-H."/>
        </authorList>
    </citation>
    <scope>NUCLEOTIDE SEQUENCE [LARGE SCALE GENOMIC DNA]</scope>
    <source>
        <strain evidence="16">cv. Jeju island</strain>
        <tissue evidence="15">Leaf</tissue>
    </source>
</reference>
<dbReference type="PROSITE" id="PS50011">
    <property type="entry name" value="PROTEIN_KINASE_DOM"/>
    <property type="match status" value="1"/>
</dbReference>
<evidence type="ECO:0000313" key="15">
    <source>
        <dbReference type="EMBL" id="PQQ18346.1"/>
    </source>
</evidence>
<dbReference type="Gene3D" id="3.30.200.20">
    <property type="entry name" value="Phosphorylase Kinase, domain 1"/>
    <property type="match status" value="1"/>
</dbReference>
<dbReference type="SUPFAM" id="SSF56112">
    <property type="entry name" value="Protein kinase-like (PK-like)"/>
    <property type="match status" value="1"/>
</dbReference>
<dbReference type="FunFam" id="1.10.510.10:FF:001023">
    <property type="entry name" value="Os07g0541700 protein"/>
    <property type="match status" value="1"/>
</dbReference>
<dbReference type="STRING" id="2094558.A0A315AVR4"/>
<dbReference type="GO" id="GO:0005886">
    <property type="term" value="C:plasma membrane"/>
    <property type="evidence" value="ECO:0007669"/>
    <property type="project" value="UniProtKB-SubCell"/>
</dbReference>
<comment type="catalytic activity">
    <reaction evidence="10">
        <text>L-seryl-[protein] + ATP = O-phospho-L-seryl-[protein] + ADP + H(+)</text>
        <dbReference type="Rhea" id="RHEA:17989"/>
        <dbReference type="Rhea" id="RHEA-COMP:9863"/>
        <dbReference type="Rhea" id="RHEA-COMP:11604"/>
        <dbReference type="ChEBI" id="CHEBI:15378"/>
        <dbReference type="ChEBI" id="CHEBI:29999"/>
        <dbReference type="ChEBI" id="CHEBI:30616"/>
        <dbReference type="ChEBI" id="CHEBI:83421"/>
        <dbReference type="ChEBI" id="CHEBI:456216"/>
        <dbReference type="EC" id="2.7.11.1"/>
    </reaction>
</comment>
<evidence type="ECO:0000256" key="1">
    <source>
        <dbReference type="ARBA" id="ARBA00004236"/>
    </source>
</evidence>
<evidence type="ECO:0000313" key="16">
    <source>
        <dbReference type="Proteomes" id="UP000250321"/>
    </source>
</evidence>
<comment type="subcellular location">
    <subcellularLocation>
        <location evidence="1">Cell membrane</location>
    </subcellularLocation>
</comment>
<evidence type="ECO:0000256" key="2">
    <source>
        <dbReference type="ARBA" id="ARBA00012513"/>
    </source>
</evidence>
<evidence type="ECO:0000256" key="4">
    <source>
        <dbReference type="ARBA" id="ARBA00022527"/>
    </source>
</evidence>
<keyword evidence="5" id="KW-0808">Transferase</keyword>
<proteinExistence type="inferred from homology"/>
<keyword evidence="3" id="KW-1003">Cell membrane</keyword>
<dbReference type="OrthoDB" id="4062651at2759"/>